<dbReference type="Proteomes" id="UP001497512">
    <property type="component" value="Chromosome 14"/>
</dbReference>
<keyword evidence="4" id="KW-0539">Nucleus</keyword>
<gene>
    <name evidence="6" type="ORF">CSSPTR1EN2_LOCUS7374</name>
</gene>
<dbReference type="InterPro" id="IPR003340">
    <property type="entry name" value="B3_DNA-bd"/>
</dbReference>
<sequence>MSMVPHAHVLATIDRRDSKPPKFHKILSACSMSQNGHLELPQKFLMEYGDKIGTEVTMRGKLTEVKNMNVCSGKSGTTGSLRISIGSGWREFRTTNGLKAGDYVVFTLIAPSTFEVEVVDNKACKKLKQALQDGADHSFPSRIPCLATIHRSRRKRKRATDETEAINMIDNVFAQFNLFLAQQVSPLLLPSSIGPAITLFPRNSQNFSHRC</sequence>
<evidence type="ECO:0000256" key="1">
    <source>
        <dbReference type="ARBA" id="ARBA00023015"/>
    </source>
</evidence>
<accession>A0ABP0TT70</accession>
<dbReference type="EMBL" id="OZ019906">
    <property type="protein sequence ID" value="CAK9204414.1"/>
    <property type="molecule type" value="Genomic_DNA"/>
</dbReference>
<evidence type="ECO:0000256" key="3">
    <source>
        <dbReference type="ARBA" id="ARBA00023163"/>
    </source>
</evidence>
<keyword evidence="3" id="KW-0804">Transcription</keyword>
<name>A0ABP0TT70_9BRYO</name>
<keyword evidence="1" id="KW-0805">Transcription regulation</keyword>
<evidence type="ECO:0000259" key="5">
    <source>
        <dbReference type="PROSITE" id="PS50863"/>
    </source>
</evidence>
<dbReference type="PANTHER" id="PTHR31920:SF132">
    <property type="entry name" value="TF-B3 DOMAIN-CONTAINING PROTEIN"/>
    <property type="match status" value="1"/>
</dbReference>
<proteinExistence type="predicted"/>
<dbReference type="PANTHER" id="PTHR31920">
    <property type="entry name" value="B3 DOMAIN-CONTAINING"/>
    <property type="match status" value="1"/>
</dbReference>
<dbReference type="PROSITE" id="PS50863">
    <property type="entry name" value="B3"/>
    <property type="match status" value="1"/>
</dbReference>
<feature type="domain" description="TF-B3" evidence="5">
    <location>
        <begin position="23"/>
        <end position="122"/>
    </location>
</feature>
<evidence type="ECO:0000313" key="6">
    <source>
        <dbReference type="EMBL" id="CAK9204414.1"/>
    </source>
</evidence>
<keyword evidence="2" id="KW-0238">DNA-binding</keyword>
<evidence type="ECO:0000256" key="4">
    <source>
        <dbReference type="ARBA" id="ARBA00023242"/>
    </source>
</evidence>
<evidence type="ECO:0000313" key="7">
    <source>
        <dbReference type="Proteomes" id="UP001497512"/>
    </source>
</evidence>
<dbReference type="Pfam" id="PF02362">
    <property type="entry name" value="B3"/>
    <property type="match status" value="1"/>
</dbReference>
<keyword evidence="7" id="KW-1185">Reference proteome</keyword>
<protein>
    <recommendedName>
        <fullName evidence="5">TF-B3 domain-containing protein</fullName>
    </recommendedName>
</protein>
<reference evidence="6" key="1">
    <citation type="submission" date="2024-02" db="EMBL/GenBank/DDBJ databases">
        <authorList>
            <consortium name="ELIXIR-Norway"/>
            <consortium name="Elixir Norway"/>
        </authorList>
    </citation>
    <scope>NUCLEOTIDE SEQUENCE</scope>
</reference>
<organism evidence="6 7">
    <name type="scientific">Sphagnum troendelagicum</name>
    <dbReference type="NCBI Taxonomy" id="128251"/>
    <lineage>
        <taxon>Eukaryota</taxon>
        <taxon>Viridiplantae</taxon>
        <taxon>Streptophyta</taxon>
        <taxon>Embryophyta</taxon>
        <taxon>Bryophyta</taxon>
        <taxon>Sphagnophytina</taxon>
        <taxon>Sphagnopsida</taxon>
        <taxon>Sphagnales</taxon>
        <taxon>Sphagnaceae</taxon>
        <taxon>Sphagnum</taxon>
    </lineage>
</organism>
<evidence type="ECO:0000256" key="2">
    <source>
        <dbReference type="ARBA" id="ARBA00023125"/>
    </source>
</evidence>
<dbReference type="InterPro" id="IPR050655">
    <property type="entry name" value="Plant_B3_domain"/>
</dbReference>
<dbReference type="CDD" id="cd10017">
    <property type="entry name" value="B3_DNA"/>
    <property type="match status" value="1"/>
</dbReference>
<dbReference type="SMART" id="SM01019">
    <property type="entry name" value="B3"/>
    <property type="match status" value="1"/>
</dbReference>
<dbReference type="InterPro" id="IPR015300">
    <property type="entry name" value="DNA-bd_pseudobarrel_sf"/>
</dbReference>
<dbReference type="SUPFAM" id="SSF101936">
    <property type="entry name" value="DNA-binding pseudobarrel domain"/>
    <property type="match status" value="1"/>
</dbReference>
<dbReference type="Gene3D" id="2.40.330.10">
    <property type="entry name" value="DNA-binding pseudobarrel domain"/>
    <property type="match status" value="1"/>
</dbReference>